<name>A0A1H3KFT1_9MICO</name>
<dbReference type="RefSeq" id="WP_175494091.1">
    <property type="nucleotide sequence ID" value="NZ_FNPZ01000001.1"/>
</dbReference>
<dbReference type="GO" id="GO:0006154">
    <property type="term" value="P:adenosine catabolic process"/>
    <property type="evidence" value="ECO:0007669"/>
    <property type="project" value="TreeGrafter"/>
</dbReference>
<evidence type="ECO:0000259" key="7">
    <source>
        <dbReference type="Pfam" id="PF00962"/>
    </source>
</evidence>
<dbReference type="GO" id="GO:0046103">
    <property type="term" value="P:inosine biosynthetic process"/>
    <property type="evidence" value="ECO:0007669"/>
    <property type="project" value="TreeGrafter"/>
</dbReference>
<dbReference type="STRING" id="381665.SAMN05216554_0543"/>
<keyword evidence="5" id="KW-0378">Hydrolase</keyword>
<organism evidence="8 9">
    <name type="scientific">Herbiconiux ginsengi</name>
    <dbReference type="NCBI Taxonomy" id="381665"/>
    <lineage>
        <taxon>Bacteria</taxon>
        <taxon>Bacillati</taxon>
        <taxon>Actinomycetota</taxon>
        <taxon>Actinomycetes</taxon>
        <taxon>Micrococcales</taxon>
        <taxon>Microbacteriaceae</taxon>
        <taxon>Herbiconiux</taxon>
    </lineage>
</organism>
<dbReference type="GO" id="GO:0005829">
    <property type="term" value="C:cytosol"/>
    <property type="evidence" value="ECO:0007669"/>
    <property type="project" value="TreeGrafter"/>
</dbReference>
<keyword evidence="4" id="KW-0479">Metal-binding</keyword>
<dbReference type="Pfam" id="PF00962">
    <property type="entry name" value="A_deaminase"/>
    <property type="match status" value="1"/>
</dbReference>
<evidence type="ECO:0000256" key="5">
    <source>
        <dbReference type="ARBA" id="ARBA00022801"/>
    </source>
</evidence>
<evidence type="ECO:0000256" key="4">
    <source>
        <dbReference type="ARBA" id="ARBA00022723"/>
    </source>
</evidence>
<dbReference type="PANTHER" id="PTHR11409">
    <property type="entry name" value="ADENOSINE DEAMINASE"/>
    <property type="match status" value="1"/>
</dbReference>
<evidence type="ECO:0000256" key="3">
    <source>
        <dbReference type="ARBA" id="ARBA00012784"/>
    </source>
</evidence>
<keyword evidence="6" id="KW-0862">Zinc</keyword>
<evidence type="ECO:0000256" key="1">
    <source>
        <dbReference type="ARBA" id="ARBA00001947"/>
    </source>
</evidence>
<dbReference type="EC" id="3.5.4.4" evidence="3"/>
<feature type="domain" description="Adenosine deaminase" evidence="7">
    <location>
        <begin position="35"/>
        <end position="394"/>
    </location>
</feature>
<dbReference type="PANTHER" id="PTHR11409:SF43">
    <property type="entry name" value="ADENOSINE DEAMINASE"/>
    <property type="match status" value="1"/>
</dbReference>
<dbReference type="InterPro" id="IPR032466">
    <property type="entry name" value="Metal_Hydrolase"/>
</dbReference>
<dbReference type="GO" id="GO:0046872">
    <property type="term" value="F:metal ion binding"/>
    <property type="evidence" value="ECO:0007669"/>
    <property type="project" value="UniProtKB-KW"/>
</dbReference>
<protein>
    <recommendedName>
        <fullName evidence="3">adenosine deaminase</fullName>
        <ecNumber evidence="3">3.5.4.4</ecNumber>
    </recommendedName>
</protein>
<dbReference type="GO" id="GO:0043103">
    <property type="term" value="P:hypoxanthine salvage"/>
    <property type="evidence" value="ECO:0007669"/>
    <property type="project" value="TreeGrafter"/>
</dbReference>
<dbReference type="EMBL" id="FNPZ01000001">
    <property type="protein sequence ID" value="SDY50966.1"/>
    <property type="molecule type" value="Genomic_DNA"/>
</dbReference>
<keyword evidence="9" id="KW-1185">Reference proteome</keyword>
<sequence>MSGAEATSASPAPVVPVFEGYPRWSQPSEPYATFPKVTLHDHLDGSLRPETLIELAGRQGVTLPYDDPEKLTKWFTGEITVPTIENWDEKFGLTTRAMQTEESIVRVAREWVLEAAADGVVYGETRWAPEKHILGGLPLRVAVEAVAAGLAEGEALVAAAGGSIRARQLICGMRTSTLSYEIARLVVDTYGEWGGSVAGFDLAGAEDGFPVRHHLDATTLLEREGIPFTIHTGEADGEHSVWETVHLAHALRLGHGVRVIEDVTLDGRPLGVRTAVRDVAAARAAGPASLRLGRTAQWVVDRRIPLEVCVTSNAGGVVDGVANHPIDLLRELGFTVTVNPDNRGMSTTSISAEMRTIEAEFGWGPEEFAEAEFAAVEAAFLSRREREALHDTVEAGVESFVR</sequence>
<evidence type="ECO:0000256" key="2">
    <source>
        <dbReference type="ARBA" id="ARBA00006676"/>
    </source>
</evidence>
<reference evidence="8 9" key="1">
    <citation type="submission" date="2016-10" db="EMBL/GenBank/DDBJ databases">
        <authorList>
            <person name="de Groot N.N."/>
        </authorList>
    </citation>
    <scope>NUCLEOTIDE SEQUENCE [LARGE SCALE GENOMIC DNA]</scope>
    <source>
        <strain evidence="8 9">CGMCC 4.3491</strain>
    </source>
</reference>
<accession>A0A1H3KFT1</accession>
<dbReference type="InterPro" id="IPR006330">
    <property type="entry name" value="Ado/ade_deaminase"/>
</dbReference>
<dbReference type="GO" id="GO:0004000">
    <property type="term" value="F:adenosine deaminase activity"/>
    <property type="evidence" value="ECO:0007669"/>
    <property type="project" value="UniProtKB-ARBA"/>
</dbReference>
<gene>
    <name evidence="8" type="ORF">SAMN05216554_0543</name>
</gene>
<comment type="similarity">
    <text evidence="2">Belongs to the metallo-dependent hydrolases superfamily. Adenosine and AMP deaminases family.</text>
</comment>
<dbReference type="InterPro" id="IPR001365">
    <property type="entry name" value="A_deaminase_dom"/>
</dbReference>
<comment type="cofactor">
    <cofactor evidence="1">
        <name>Zn(2+)</name>
        <dbReference type="ChEBI" id="CHEBI:29105"/>
    </cofactor>
</comment>
<proteinExistence type="inferred from homology"/>
<dbReference type="Gene3D" id="3.20.20.140">
    <property type="entry name" value="Metal-dependent hydrolases"/>
    <property type="match status" value="1"/>
</dbReference>
<dbReference type="AlphaFoldDB" id="A0A1H3KFT1"/>
<evidence type="ECO:0000256" key="6">
    <source>
        <dbReference type="ARBA" id="ARBA00022833"/>
    </source>
</evidence>
<evidence type="ECO:0000313" key="8">
    <source>
        <dbReference type="EMBL" id="SDY50966.1"/>
    </source>
</evidence>
<dbReference type="Proteomes" id="UP000198891">
    <property type="component" value="Unassembled WGS sequence"/>
</dbReference>
<dbReference type="SUPFAM" id="SSF51556">
    <property type="entry name" value="Metallo-dependent hydrolases"/>
    <property type="match status" value="1"/>
</dbReference>
<evidence type="ECO:0000313" key="9">
    <source>
        <dbReference type="Proteomes" id="UP000198891"/>
    </source>
</evidence>